<keyword evidence="3" id="KW-1185">Reference proteome</keyword>
<dbReference type="Proteomes" id="UP000261540">
    <property type="component" value="Unplaced"/>
</dbReference>
<evidence type="ECO:0000256" key="1">
    <source>
        <dbReference type="SAM" id="MobiDB-lite"/>
    </source>
</evidence>
<dbReference type="CTD" id="79782"/>
<dbReference type="Ensembl" id="ENSPKIT00000021964.1">
    <property type="protein sequence ID" value="ENSPKIP00000040936.1"/>
    <property type="gene ID" value="ENSPKIG00000017690.1"/>
</dbReference>
<feature type="region of interest" description="Disordered" evidence="1">
    <location>
        <begin position="1"/>
        <end position="20"/>
    </location>
</feature>
<sequence>MMERLDSQKTPKRSPLDLIMNQIRRKKSFSERLQKPSVSRFFRPFESEDRKESGVSEEGEDKEDVSPGTGESEPLETEPGSVVGWGRVRQFVQRLGRQPDSQSLSLSHCDLTATDVVELATLLPFLSGLDEMDLSWNDLIGGSLKALTFHLQHVCRLRALRLSGCRLSTQDLAALGETLEELPLLEVLDLSWNAGLGGHLQFLAAQLRSGCRLKELHLVDCGLTAADVGAMGAVLSRLLSLELLDLSTNQLLGGALGNLVPQLRDTPGLRVLRLRGCGLELQGLEMLGGVLEFLPTLQELDLSCNRGVSGGLALLGAQLGGLAQLRCLDVHECCLTEDDVQALVQALPSLCDITMLDLSSNKKLGGVSHQLFAGIPLGNVKRLNLSSCCLTEEAYLALAMATHWLPLLEALNLSWNKCVGGKLNSLLEALPAGAALLEMRLSSCGLTAEDVLQLASVARRQALSHLRQLDLSYNGGVGGAGWLPLFQSLGSLVALTELDVSLRPSDAAPASAWLSALLNATPRPPALQVAALRHWSLTPHDKNMMDIFCKNARMSIFFDYDP</sequence>
<proteinExistence type="predicted"/>
<evidence type="ECO:0000313" key="2">
    <source>
        <dbReference type="Ensembl" id="ENSPKIP00000040909.1"/>
    </source>
</evidence>
<dbReference type="GeneTree" id="ENSGT00730000111293"/>
<dbReference type="PANTHER" id="PTHR24109">
    <property type="entry name" value="LEUCINE-RICH REPEAT-CONTAINING PROTEIN 31"/>
    <property type="match status" value="1"/>
</dbReference>
<dbReference type="Pfam" id="PF13516">
    <property type="entry name" value="LRR_6"/>
    <property type="match status" value="2"/>
</dbReference>
<dbReference type="SMART" id="SM00368">
    <property type="entry name" value="LRR_RI"/>
    <property type="match status" value="10"/>
</dbReference>
<dbReference type="STRING" id="1676925.ENSPKIP00000040936"/>
<dbReference type="Gene3D" id="3.80.10.10">
    <property type="entry name" value="Ribonuclease Inhibitor"/>
    <property type="match status" value="2"/>
</dbReference>
<feature type="compositionally biased region" description="Basic and acidic residues" evidence="1">
    <location>
        <begin position="43"/>
        <end position="54"/>
    </location>
</feature>
<accession>A0A3B3TDS2</accession>
<protein>
    <submittedName>
        <fullName evidence="2">Leucine rich repeat containing 31</fullName>
    </submittedName>
</protein>
<dbReference type="PANTHER" id="PTHR24109:SF3">
    <property type="entry name" value="LEUCINE-RICH REPEAT-CONTAINING PROTEIN 31"/>
    <property type="match status" value="1"/>
</dbReference>
<evidence type="ECO:0000313" key="3">
    <source>
        <dbReference type="Proteomes" id="UP000261540"/>
    </source>
</evidence>
<dbReference type="AlphaFoldDB" id="A0A3B3TDS2"/>
<dbReference type="InterPro" id="IPR001611">
    <property type="entry name" value="Leu-rich_rpt"/>
</dbReference>
<feature type="region of interest" description="Disordered" evidence="1">
    <location>
        <begin position="40"/>
        <end position="81"/>
    </location>
</feature>
<name>A0A3B3TDS2_9TELE</name>
<dbReference type="SUPFAM" id="SSF52047">
    <property type="entry name" value="RNI-like"/>
    <property type="match status" value="1"/>
</dbReference>
<reference evidence="2" key="1">
    <citation type="submission" date="2025-05" db="UniProtKB">
        <authorList>
            <consortium name="Ensembl"/>
        </authorList>
    </citation>
    <scope>IDENTIFICATION</scope>
</reference>
<dbReference type="InterPro" id="IPR042419">
    <property type="entry name" value="LRC31"/>
</dbReference>
<dbReference type="InterPro" id="IPR032675">
    <property type="entry name" value="LRR_dom_sf"/>
</dbReference>
<dbReference type="Ensembl" id="ENSPKIT00000021937.1">
    <property type="protein sequence ID" value="ENSPKIP00000040909.1"/>
    <property type="gene ID" value="ENSPKIG00000017690.1"/>
</dbReference>
<organism evidence="2 3">
    <name type="scientific">Paramormyrops kingsleyae</name>
    <dbReference type="NCBI Taxonomy" id="1676925"/>
    <lineage>
        <taxon>Eukaryota</taxon>
        <taxon>Metazoa</taxon>
        <taxon>Chordata</taxon>
        <taxon>Craniata</taxon>
        <taxon>Vertebrata</taxon>
        <taxon>Euteleostomi</taxon>
        <taxon>Actinopterygii</taxon>
        <taxon>Neopterygii</taxon>
        <taxon>Teleostei</taxon>
        <taxon>Osteoglossocephala</taxon>
        <taxon>Osteoglossomorpha</taxon>
        <taxon>Osteoglossiformes</taxon>
        <taxon>Mormyridae</taxon>
        <taxon>Paramormyrops</taxon>
    </lineage>
</organism>